<evidence type="ECO:0000313" key="21">
    <source>
        <dbReference type="Proteomes" id="UP000232063"/>
    </source>
</evidence>
<dbReference type="GO" id="GO:0006432">
    <property type="term" value="P:phenylalanyl-tRNA aminoacylation"/>
    <property type="evidence" value="ECO:0007669"/>
    <property type="project" value="UniProtKB-UniRule"/>
</dbReference>
<keyword evidence="6 15" id="KW-0436">Ligase</keyword>
<feature type="binding site" evidence="15">
    <location>
        <position position="454"/>
    </location>
    <ligand>
        <name>Mg(2+)</name>
        <dbReference type="ChEBI" id="CHEBI:18420"/>
        <note>shared with alpha subunit</note>
    </ligand>
</feature>
<gene>
    <name evidence="15 20" type="primary">pheT</name>
    <name evidence="20" type="ORF">ELUMI_v1c04260</name>
</gene>
<dbReference type="InterPro" id="IPR002547">
    <property type="entry name" value="tRNA-bd_dom"/>
</dbReference>
<dbReference type="Pfam" id="PF03484">
    <property type="entry name" value="B5"/>
    <property type="match status" value="1"/>
</dbReference>
<keyword evidence="11 16" id="KW-0694">RNA-binding</keyword>
<evidence type="ECO:0000256" key="3">
    <source>
        <dbReference type="ARBA" id="ARBA00011209"/>
    </source>
</evidence>
<dbReference type="PROSITE" id="PS50886">
    <property type="entry name" value="TRBD"/>
    <property type="match status" value="1"/>
</dbReference>
<dbReference type="SUPFAM" id="SSF54991">
    <property type="entry name" value="Anticodon-binding domain of PheRS"/>
    <property type="match status" value="1"/>
</dbReference>
<keyword evidence="21" id="KW-1185">Reference proteome</keyword>
<evidence type="ECO:0000256" key="9">
    <source>
        <dbReference type="ARBA" id="ARBA00022840"/>
    </source>
</evidence>
<keyword evidence="13 15" id="KW-0030">Aminoacyl-tRNA synthetase</keyword>
<dbReference type="SUPFAM" id="SSF46955">
    <property type="entry name" value="Putative DNA-binding domain"/>
    <property type="match status" value="1"/>
</dbReference>
<dbReference type="Gene3D" id="3.30.56.10">
    <property type="match status" value="2"/>
</dbReference>
<dbReference type="HAMAP" id="MF_00283">
    <property type="entry name" value="Phe_tRNA_synth_beta1"/>
    <property type="match status" value="1"/>
</dbReference>
<keyword evidence="7 15" id="KW-0479">Metal-binding</keyword>
<evidence type="ECO:0000259" key="19">
    <source>
        <dbReference type="PROSITE" id="PS51483"/>
    </source>
</evidence>
<dbReference type="EMBL" id="CP024963">
    <property type="protein sequence ID" value="ATZ17150.1"/>
    <property type="molecule type" value="Genomic_DNA"/>
</dbReference>
<keyword evidence="5 16" id="KW-0820">tRNA-binding</keyword>
<dbReference type="SUPFAM" id="SSF55681">
    <property type="entry name" value="Class II aaRS and biotin synthetases"/>
    <property type="match status" value="1"/>
</dbReference>
<evidence type="ECO:0000256" key="10">
    <source>
        <dbReference type="ARBA" id="ARBA00022842"/>
    </source>
</evidence>
<proteinExistence type="inferred from homology"/>
<dbReference type="SMART" id="SM00874">
    <property type="entry name" value="B5"/>
    <property type="match status" value="1"/>
</dbReference>
<dbReference type="AlphaFoldDB" id="A0A2K8NTI2"/>
<dbReference type="PROSITE" id="PS51447">
    <property type="entry name" value="FDX_ACB"/>
    <property type="match status" value="1"/>
</dbReference>
<feature type="binding site" evidence="15">
    <location>
        <position position="464"/>
    </location>
    <ligand>
        <name>Mg(2+)</name>
        <dbReference type="ChEBI" id="CHEBI:18420"/>
        <note>shared with alpha subunit</note>
    </ligand>
</feature>
<feature type="binding site" evidence="15">
    <location>
        <position position="463"/>
    </location>
    <ligand>
        <name>Mg(2+)</name>
        <dbReference type="ChEBI" id="CHEBI:18420"/>
        <note>shared with alpha subunit</note>
    </ligand>
</feature>
<dbReference type="PROSITE" id="PS51483">
    <property type="entry name" value="B5"/>
    <property type="match status" value="1"/>
</dbReference>
<dbReference type="Proteomes" id="UP000232063">
    <property type="component" value="Chromosome"/>
</dbReference>
<dbReference type="GO" id="GO:0000049">
    <property type="term" value="F:tRNA binding"/>
    <property type="evidence" value="ECO:0007669"/>
    <property type="project" value="UniProtKB-UniRule"/>
</dbReference>
<evidence type="ECO:0000256" key="15">
    <source>
        <dbReference type="HAMAP-Rule" id="MF_00283"/>
    </source>
</evidence>
<dbReference type="PANTHER" id="PTHR10947">
    <property type="entry name" value="PHENYLALANYL-TRNA SYNTHETASE BETA CHAIN AND LEUCINE-RICH REPEAT-CONTAINING PROTEIN 47"/>
    <property type="match status" value="1"/>
</dbReference>
<dbReference type="Pfam" id="PF03147">
    <property type="entry name" value="FDX-ACB"/>
    <property type="match status" value="1"/>
</dbReference>
<evidence type="ECO:0000256" key="8">
    <source>
        <dbReference type="ARBA" id="ARBA00022741"/>
    </source>
</evidence>
<keyword evidence="10 15" id="KW-0460">Magnesium</keyword>
<dbReference type="InterPro" id="IPR041616">
    <property type="entry name" value="PheRS_beta_core"/>
</dbReference>
<dbReference type="InterPro" id="IPR005121">
    <property type="entry name" value="Fdx_antiC-bd"/>
</dbReference>
<sequence>MILTRNWLSKFLNLESIKNADISKALNALGFEVEAETNFANLNTELIIGYVEQSHKIPDTHLSFNHVNIGTNTPLEIVCGGANVGPGQFVVIAPVGSTIANGLTMGERIIKGYKSQGMICALNEIGIPNSALNEAEQDLIYVIHSDQELMHLLGKNFAEIGYDDYAWEVDLTLNRSDALASLQLLKEIANFFNLKIKNPYSKEVKTNLLPNPKIQFQISKNLEQQINTLTCQRYQIHQEFKNLNVIDDLWLKINGHKAIDNPIENLATLATIQTGQPTILIDQDKIEEILKLDFVKHEDKEVLALISNHEIVQIIGLPTAKQFAVDASTTKILAIRLNFKPTIMRQQQKHLNLSNVNLQRYMKPLNPNLFDQSDQVLTHLLAQYKILAAKSSHQLIIKAPPTNTKFILTLEEIKNILGFELKAHQIKKLFKTLDFKVKTETKKITFYTDPNRVDIYGANDLCEEIARLYGYDKIQEVPLVIQANASVDKTKPNLEAKIGHYLIGAGFNNIKTYSLIPSDKNDQWNLFNLKQPVVLNSPLSQAHEVYRMNLASSIVETAIYNSVNNNKRLKLWEIADVYTRNLRQRHLSMLVTGEIVQEPIVKNDLDNNYFYLKGMVDAILDFYRIDPLSISFKETKPANNVIHPFINAEITIDQKTIGFIFKLNPKFENANKIKPTFVVELNLDLLFELANKNILFAPIAKFQSSSRDVSLILPDYVMYQELTQNLLNDVQYVASYKLMGEYQNEEMKTNNEKSITLSFVFNHLDKQLTEAEINQEWNQVLANIGKMKLKVR</sequence>
<comment type="catalytic activity">
    <reaction evidence="14 15">
        <text>tRNA(Phe) + L-phenylalanine + ATP = L-phenylalanyl-tRNA(Phe) + AMP + diphosphate + H(+)</text>
        <dbReference type="Rhea" id="RHEA:19413"/>
        <dbReference type="Rhea" id="RHEA-COMP:9668"/>
        <dbReference type="Rhea" id="RHEA-COMP:9699"/>
        <dbReference type="ChEBI" id="CHEBI:15378"/>
        <dbReference type="ChEBI" id="CHEBI:30616"/>
        <dbReference type="ChEBI" id="CHEBI:33019"/>
        <dbReference type="ChEBI" id="CHEBI:58095"/>
        <dbReference type="ChEBI" id="CHEBI:78442"/>
        <dbReference type="ChEBI" id="CHEBI:78531"/>
        <dbReference type="ChEBI" id="CHEBI:456215"/>
        <dbReference type="EC" id="6.1.1.20"/>
    </reaction>
</comment>
<keyword evidence="8 15" id="KW-0547">Nucleotide-binding</keyword>
<dbReference type="InterPro" id="IPR020825">
    <property type="entry name" value="Phe-tRNA_synthase-like_B3/B4"/>
</dbReference>
<dbReference type="Gene3D" id="3.30.70.380">
    <property type="entry name" value="Ferrodoxin-fold anticodon-binding domain"/>
    <property type="match status" value="1"/>
</dbReference>
<organism evidence="20 21">
    <name type="scientific">Williamsoniiplasma luminosum</name>
    <dbReference type="NCBI Taxonomy" id="214888"/>
    <lineage>
        <taxon>Bacteria</taxon>
        <taxon>Bacillati</taxon>
        <taxon>Mycoplasmatota</taxon>
        <taxon>Mollicutes</taxon>
        <taxon>Entomoplasmatales</taxon>
        <taxon>Williamsoniiplasma</taxon>
    </lineage>
</organism>
<dbReference type="EC" id="6.1.1.20" evidence="15"/>
<dbReference type="InterPro" id="IPR009061">
    <property type="entry name" value="DNA-bd_dom_put_sf"/>
</dbReference>
<dbReference type="Pfam" id="PF03483">
    <property type="entry name" value="B3_4"/>
    <property type="match status" value="1"/>
</dbReference>
<dbReference type="SUPFAM" id="SSF56037">
    <property type="entry name" value="PheT/TilS domain"/>
    <property type="match status" value="1"/>
</dbReference>
<evidence type="ECO:0000256" key="16">
    <source>
        <dbReference type="PROSITE-ProRule" id="PRU00209"/>
    </source>
</evidence>
<feature type="domain" description="B5" evidence="19">
    <location>
        <begin position="401"/>
        <end position="476"/>
    </location>
</feature>
<evidence type="ECO:0000256" key="6">
    <source>
        <dbReference type="ARBA" id="ARBA00022598"/>
    </source>
</evidence>
<dbReference type="GO" id="GO:0004826">
    <property type="term" value="F:phenylalanine-tRNA ligase activity"/>
    <property type="evidence" value="ECO:0007669"/>
    <property type="project" value="UniProtKB-UniRule"/>
</dbReference>
<feature type="domain" description="FDX-ACB" evidence="18">
    <location>
        <begin position="700"/>
        <end position="792"/>
    </location>
</feature>
<dbReference type="Gene3D" id="3.30.930.10">
    <property type="entry name" value="Bira Bifunctional Protein, Domain 2"/>
    <property type="match status" value="1"/>
</dbReference>
<comment type="similarity">
    <text evidence="2 15">Belongs to the phenylalanyl-tRNA synthetase beta subunit family. Type 1 subfamily.</text>
</comment>
<dbReference type="Pfam" id="PF01588">
    <property type="entry name" value="tRNA_bind"/>
    <property type="match status" value="1"/>
</dbReference>
<dbReference type="InterPro" id="IPR004532">
    <property type="entry name" value="Phe-tRNA-ligase_IIc_bsu_bact"/>
</dbReference>
<comment type="subcellular location">
    <subcellularLocation>
        <location evidence="1 15">Cytoplasm</location>
    </subcellularLocation>
</comment>
<dbReference type="RefSeq" id="WP_025734374.1">
    <property type="nucleotide sequence ID" value="NZ_CP024963.1"/>
</dbReference>
<dbReference type="Gene3D" id="2.40.50.140">
    <property type="entry name" value="Nucleic acid-binding proteins"/>
    <property type="match status" value="1"/>
</dbReference>
<comment type="cofactor">
    <cofactor evidence="15">
        <name>Mg(2+)</name>
        <dbReference type="ChEBI" id="CHEBI:18420"/>
    </cofactor>
    <text evidence="15">Binds 2 magnesium ions per tetramer.</text>
</comment>
<evidence type="ECO:0000259" key="18">
    <source>
        <dbReference type="PROSITE" id="PS51447"/>
    </source>
</evidence>
<feature type="binding site" evidence="15">
    <location>
        <position position="460"/>
    </location>
    <ligand>
        <name>Mg(2+)</name>
        <dbReference type="ChEBI" id="CHEBI:18420"/>
        <note>shared with alpha subunit</note>
    </ligand>
</feature>
<evidence type="ECO:0000256" key="5">
    <source>
        <dbReference type="ARBA" id="ARBA00022555"/>
    </source>
</evidence>
<dbReference type="Pfam" id="PF17759">
    <property type="entry name" value="tRNA_synthFbeta"/>
    <property type="match status" value="1"/>
</dbReference>
<evidence type="ECO:0000313" key="20">
    <source>
        <dbReference type="EMBL" id="ATZ17150.1"/>
    </source>
</evidence>
<dbReference type="InterPro" id="IPR012340">
    <property type="entry name" value="NA-bd_OB-fold"/>
</dbReference>
<dbReference type="SMART" id="SM00896">
    <property type="entry name" value="FDX-ACB"/>
    <property type="match status" value="1"/>
</dbReference>
<comment type="subunit">
    <text evidence="3 15">Tetramer of two alpha and two beta subunits.</text>
</comment>
<keyword evidence="4 15" id="KW-0963">Cytoplasm</keyword>
<evidence type="ECO:0000256" key="1">
    <source>
        <dbReference type="ARBA" id="ARBA00004496"/>
    </source>
</evidence>
<dbReference type="GO" id="GO:0005524">
    <property type="term" value="F:ATP binding"/>
    <property type="evidence" value="ECO:0007669"/>
    <property type="project" value="UniProtKB-UniRule"/>
</dbReference>
<protein>
    <recommendedName>
        <fullName evidence="15">Phenylalanine--tRNA ligase beta subunit</fullName>
        <ecNumber evidence="15">6.1.1.20</ecNumber>
    </recommendedName>
    <alternativeName>
        <fullName evidence="15">Phenylalanyl-tRNA synthetase beta subunit</fullName>
        <shortName evidence="15">PheRS</shortName>
    </alternativeName>
</protein>
<evidence type="ECO:0000256" key="14">
    <source>
        <dbReference type="ARBA" id="ARBA00049255"/>
    </source>
</evidence>
<evidence type="ECO:0000259" key="17">
    <source>
        <dbReference type="PROSITE" id="PS50886"/>
    </source>
</evidence>
<dbReference type="GO" id="GO:0009328">
    <property type="term" value="C:phenylalanine-tRNA ligase complex"/>
    <property type="evidence" value="ECO:0007669"/>
    <property type="project" value="TreeGrafter"/>
</dbReference>
<dbReference type="InterPro" id="IPR005147">
    <property type="entry name" value="tRNA_synthase_B5-dom"/>
</dbReference>
<dbReference type="PANTHER" id="PTHR10947:SF0">
    <property type="entry name" value="PHENYLALANINE--TRNA LIGASE BETA SUBUNIT"/>
    <property type="match status" value="1"/>
</dbReference>
<evidence type="ECO:0000256" key="13">
    <source>
        <dbReference type="ARBA" id="ARBA00023146"/>
    </source>
</evidence>
<feature type="domain" description="TRNA-binding" evidence="17">
    <location>
        <begin position="40"/>
        <end position="158"/>
    </location>
</feature>
<evidence type="ECO:0000256" key="12">
    <source>
        <dbReference type="ARBA" id="ARBA00022917"/>
    </source>
</evidence>
<dbReference type="InterPro" id="IPR045060">
    <property type="entry name" value="Phe-tRNA-ligase_IIc_bsu"/>
</dbReference>
<reference evidence="20 21" key="1">
    <citation type="submission" date="2017-11" db="EMBL/GenBank/DDBJ databases">
        <title>Genome sequence of Entomoplasma luminosum PIMN-1 (ATCC 49195).</title>
        <authorList>
            <person name="Lo W.-S."/>
            <person name="Gasparich G.E."/>
            <person name="Kuo C.-H."/>
        </authorList>
    </citation>
    <scope>NUCLEOTIDE SEQUENCE [LARGE SCALE GENOMIC DNA]</scope>
    <source>
        <strain evidence="20 21">PIMN-1</strain>
    </source>
</reference>
<dbReference type="SUPFAM" id="SSF50249">
    <property type="entry name" value="Nucleic acid-binding proteins"/>
    <property type="match status" value="1"/>
</dbReference>
<keyword evidence="9 15" id="KW-0067">ATP-binding</keyword>
<evidence type="ECO:0000256" key="4">
    <source>
        <dbReference type="ARBA" id="ARBA00022490"/>
    </source>
</evidence>
<dbReference type="InterPro" id="IPR005146">
    <property type="entry name" value="B3/B4_tRNA-bd"/>
</dbReference>
<evidence type="ECO:0000256" key="11">
    <source>
        <dbReference type="ARBA" id="ARBA00022884"/>
    </source>
</evidence>
<dbReference type="KEGG" id="elj:ELUMI_v1c04260"/>
<accession>A0A2K8NTI2</accession>
<dbReference type="InterPro" id="IPR033714">
    <property type="entry name" value="tRNA_bind_bactPheRS"/>
</dbReference>
<dbReference type="GO" id="GO:0000287">
    <property type="term" value="F:magnesium ion binding"/>
    <property type="evidence" value="ECO:0007669"/>
    <property type="project" value="UniProtKB-UniRule"/>
</dbReference>
<dbReference type="CDD" id="cd02796">
    <property type="entry name" value="tRNA_bind_bactPheRS"/>
    <property type="match status" value="1"/>
</dbReference>
<name>A0A2K8NTI2_9MOLU</name>
<dbReference type="Gene3D" id="3.50.40.10">
    <property type="entry name" value="Phenylalanyl-trna Synthetase, Chain B, domain 3"/>
    <property type="match status" value="1"/>
</dbReference>
<dbReference type="OrthoDB" id="9805455at2"/>
<dbReference type="InterPro" id="IPR045864">
    <property type="entry name" value="aa-tRNA-synth_II/BPL/LPL"/>
</dbReference>
<keyword evidence="12 15" id="KW-0648">Protein biosynthesis</keyword>
<evidence type="ECO:0000256" key="7">
    <source>
        <dbReference type="ARBA" id="ARBA00022723"/>
    </source>
</evidence>
<dbReference type="NCBIfam" id="TIGR00472">
    <property type="entry name" value="pheT_bact"/>
    <property type="match status" value="1"/>
</dbReference>
<dbReference type="InterPro" id="IPR036690">
    <property type="entry name" value="Fdx_antiC-bd_sf"/>
</dbReference>
<evidence type="ECO:0000256" key="2">
    <source>
        <dbReference type="ARBA" id="ARBA00008653"/>
    </source>
</evidence>